<evidence type="ECO:0000313" key="3">
    <source>
        <dbReference type="Proteomes" id="UP000887574"/>
    </source>
</evidence>
<proteinExistence type="predicted"/>
<sequence length="94" mass="9420">MASESVSSNVGGAEAADANGQSDSHLAPHEFTVPSSSEPVSKIALMKGAAFGAVAILSGGGVVYGALRSRPLVILPCFGLCVIATVASTYEYCT</sequence>
<protein>
    <submittedName>
        <fullName evidence="4">Transmembrane protein</fullName>
    </submittedName>
</protein>
<feature type="region of interest" description="Disordered" evidence="1">
    <location>
        <begin position="1"/>
        <end position="35"/>
    </location>
</feature>
<accession>A0A915CXX5</accession>
<keyword evidence="3" id="KW-1185">Reference proteome</keyword>
<feature type="compositionally biased region" description="Polar residues" evidence="1">
    <location>
        <begin position="1"/>
        <end position="10"/>
    </location>
</feature>
<keyword evidence="2" id="KW-1133">Transmembrane helix</keyword>
<dbReference type="Proteomes" id="UP000887574">
    <property type="component" value="Unplaced"/>
</dbReference>
<reference evidence="4" key="1">
    <citation type="submission" date="2022-11" db="UniProtKB">
        <authorList>
            <consortium name="WormBaseParasite"/>
        </authorList>
    </citation>
    <scope>IDENTIFICATION</scope>
</reference>
<organism evidence="3 4">
    <name type="scientific">Ditylenchus dipsaci</name>
    <dbReference type="NCBI Taxonomy" id="166011"/>
    <lineage>
        <taxon>Eukaryota</taxon>
        <taxon>Metazoa</taxon>
        <taxon>Ecdysozoa</taxon>
        <taxon>Nematoda</taxon>
        <taxon>Chromadorea</taxon>
        <taxon>Rhabditida</taxon>
        <taxon>Tylenchina</taxon>
        <taxon>Tylenchomorpha</taxon>
        <taxon>Sphaerularioidea</taxon>
        <taxon>Anguinidae</taxon>
        <taxon>Anguininae</taxon>
        <taxon>Ditylenchus</taxon>
    </lineage>
</organism>
<name>A0A915CXX5_9BILA</name>
<evidence type="ECO:0000313" key="4">
    <source>
        <dbReference type="WBParaSite" id="jg13436"/>
    </source>
</evidence>
<dbReference type="WBParaSite" id="jg13436">
    <property type="protein sequence ID" value="jg13436"/>
    <property type="gene ID" value="jg13436"/>
</dbReference>
<keyword evidence="2" id="KW-0472">Membrane</keyword>
<feature type="transmembrane region" description="Helical" evidence="2">
    <location>
        <begin position="48"/>
        <end position="67"/>
    </location>
</feature>
<keyword evidence="2" id="KW-0812">Transmembrane</keyword>
<evidence type="ECO:0000256" key="2">
    <source>
        <dbReference type="SAM" id="Phobius"/>
    </source>
</evidence>
<dbReference type="AlphaFoldDB" id="A0A915CXX5"/>
<feature type="transmembrane region" description="Helical" evidence="2">
    <location>
        <begin position="73"/>
        <end position="93"/>
    </location>
</feature>
<evidence type="ECO:0000256" key="1">
    <source>
        <dbReference type="SAM" id="MobiDB-lite"/>
    </source>
</evidence>